<organism evidence="2">
    <name type="scientific">Genomoviridae sp</name>
    <dbReference type="NCBI Taxonomy" id="2202565"/>
    <lineage>
        <taxon>Viruses</taxon>
        <taxon>Monodnaviria</taxon>
        <taxon>Shotokuvirae</taxon>
        <taxon>Cressdnaviricota</taxon>
        <taxon>Repensiviricetes</taxon>
        <taxon>Geplafuvirales</taxon>
        <taxon>Genomoviridae</taxon>
    </lineage>
</organism>
<name>A0A858NE59_9VIRU</name>
<feature type="region of interest" description="Disordered" evidence="1">
    <location>
        <begin position="18"/>
        <end position="45"/>
    </location>
</feature>
<protein>
    <submittedName>
        <fullName evidence="2">Capsid protein</fullName>
    </submittedName>
</protein>
<proteinExistence type="predicted"/>
<sequence>MAYKRFHPTRNRHYCRLRDESQRRRGGPRRKYRKKRPTYRKKGAMSKKRILNITSRKKRDTMLPWSNVTASSQSGSTIYNPYAAQLIGGTSVVPMFIWSPTARDLNKNSGAGSVIDMASRSASLCYMRGIKESVEIQVVNGLPWQWRRIIFTAKGIQDLIPNTPSFQPYHETSYGMMRSLNQPPTATRNNIETLIFKGAANTDWNDVIVAPLDRSRVTVRYDKVITLASGNDDGVMRRYNRWHPFNKNLRYDDDEAGDSMATNNWSVTGKEGMGDVYIVDYFRPRVGSTADDILYFGPNATLYWHER</sequence>
<accession>A0A858NE59</accession>
<feature type="compositionally biased region" description="Basic residues" evidence="1">
    <location>
        <begin position="24"/>
        <end position="45"/>
    </location>
</feature>
<reference evidence="2" key="1">
    <citation type="submission" date="2020-04" db="EMBL/GenBank/DDBJ databases">
        <title>Genomes of microviruses in a sewage oxidation pond.</title>
        <authorList>
            <person name="Schreck J."/>
            <person name="Kraberger S."/>
            <person name="Scotch M."/>
            <person name="Halden R.U."/>
            <person name="Varsani A."/>
        </authorList>
    </citation>
    <scope>NUCLEOTIDE SEQUENCE</scope>
    <source>
        <strain evidence="2">6434_416</strain>
    </source>
</reference>
<evidence type="ECO:0000313" key="2">
    <source>
        <dbReference type="EMBL" id="QJB18629.1"/>
    </source>
</evidence>
<dbReference type="EMBL" id="MT309856">
    <property type="protein sequence ID" value="QJB18629.1"/>
    <property type="molecule type" value="Genomic_DNA"/>
</dbReference>
<evidence type="ECO:0000256" key="1">
    <source>
        <dbReference type="SAM" id="MobiDB-lite"/>
    </source>
</evidence>